<comment type="subcellular location">
    <subcellularLocation>
        <location evidence="1">Membrane</location>
    </subcellularLocation>
</comment>
<dbReference type="Proteomes" id="UP001526426">
    <property type="component" value="Unassembled WGS sequence"/>
</dbReference>
<keyword evidence="4" id="KW-0732">Signal</keyword>
<gene>
    <name evidence="5" type="primary">psbQ</name>
    <name evidence="5" type="ORF">K4A83_05530</name>
</gene>
<evidence type="ECO:0000256" key="2">
    <source>
        <dbReference type="ARBA" id="ARBA00023078"/>
    </source>
</evidence>
<reference evidence="5 6" key="1">
    <citation type="submission" date="2021-08" db="EMBL/GenBank/DDBJ databases">
        <title>Draft genome sequence of Spirulina subsalsa with high tolerance to salinity and hype-accumulation of phycocyanin.</title>
        <authorList>
            <person name="Pei H."/>
            <person name="Jiang L."/>
        </authorList>
    </citation>
    <scope>NUCLEOTIDE SEQUENCE [LARGE SCALE GENOMIC DNA]</scope>
    <source>
        <strain evidence="5 6">FACHB-351</strain>
    </source>
</reference>
<dbReference type="PROSITE" id="PS51257">
    <property type="entry name" value="PROKAR_LIPOPROTEIN"/>
    <property type="match status" value="1"/>
</dbReference>
<dbReference type="RefSeq" id="WP_265263449.1">
    <property type="nucleotide sequence ID" value="NZ_JAIHOM010000019.1"/>
</dbReference>
<dbReference type="InterPro" id="IPR023222">
    <property type="entry name" value="PsbQ-like_dom_sf"/>
</dbReference>
<organism evidence="5 6">
    <name type="scientific">Spirulina subsalsa FACHB-351</name>
    <dbReference type="NCBI Taxonomy" id="234711"/>
    <lineage>
        <taxon>Bacteria</taxon>
        <taxon>Bacillati</taxon>
        <taxon>Cyanobacteriota</taxon>
        <taxon>Cyanophyceae</taxon>
        <taxon>Spirulinales</taxon>
        <taxon>Spirulinaceae</taxon>
        <taxon>Spirulina</taxon>
    </lineage>
</organism>
<evidence type="ECO:0000256" key="1">
    <source>
        <dbReference type="ARBA" id="ARBA00004370"/>
    </source>
</evidence>
<sequence>MKQLRSILALLLVLMTSFLVACGSGVAKAPPTYTPEKVAQISTYLAPVKAARERMPELGQLIEQKAWNDVDSFIHGPLGDLRASTSAVTRALLTKDQPKAQDTAKELFAHFERIDEAAQGRAYKLALAEYKGAVGDFDAFINLIPTQSDS</sequence>
<dbReference type="InterPro" id="IPR008797">
    <property type="entry name" value="PSII_PsbQ"/>
</dbReference>
<evidence type="ECO:0000313" key="5">
    <source>
        <dbReference type="EMBL" id="MCW6035734.1"/>
    </source>
</evidence>
<keyword evidence="6" id="KW-1185">Reference proteome</keyword>
<dbReference type="InterPro" id="IPR017487">
    <property type="entry name" value="PSII_PsbQ_cyanobac"/>
</dbReference>
<proteinExistence type="predicted"/>
<evidence type="ECO:0000256" key="3">
    <source>
        <dbReference type="ARBA" id="ARBA00023136"/>
    </source>
</evidence>
<dbReference type="Pfam" id="PF05757">
    <property type="entry name" value="PsbQ"/>
    <property type="match status" value="1"/>
</dbReference>
<evidence type="ECO:0000313" key="6">
    <source>
        <dbReference type="Proteomes" id="UP001526426"/>
    </source>
</evidence>
<comment type="caution">
    <text evidence="5">The sequence shown here is derived from an EMBL/GenBank/DDBJ whole genome shotgun (WGS) entry which is preliminary data.</text>
</comment>
<protein>
    <submittedName>
        <fullName evidence="5">Photosystem II protein PsbQ</fullName>
    </submittedName>
</protein>
<feature type="signal peptide" evidence="4">
    <location>
        <begin position="1"/>
        <end position="21"/>
    </location>
</feature>
<evidence type="ECO:0000256" key="4">
    <source>
        <dbReference type="SAM" id="SignalP"/>
    </source>
</evidence>
<dbReference type="EMBL" id="JAIHOM010000019">
    <property type="protein sequence ID" value="MCW6035734.1"/>
    <property type="molecule type" value="Genomic_DNA"/>
</dbReference>
<name>A0ABT3L2L3_9CYAN</name>
<dbReference type="Gene3D" id="1.20.120.290">
    <property type="entry name" value="Oxygen-evolving enhancer protein 3 (PsbQ), four-helix up-down bundle"/>
    <property type="match status" value="1"/>
</dbReference>
<keyword evidence="3" id="KW-0472">Membrane</keyword>
<accession>A0ABT3L2L3</accession>
<keyword evidence="2" id="KW-0793">Thylakoid</keyword>
<dbReference type="SUPFAM" id="SSF101112">
    <property type="entry name" value="Oxygen-evolving enhancer protein 3"/>
    <property type="match status" value="1"/>
</dbReference>
<feature type="chain" id="PRO_5045327673" evidence="4">
    <location>
        <begin position="22"/>
        <end position="150"/>
    </location>
</feature>
<dbReference type="NCBIfam" id="TIGR03042">
    <property type="entry name" value="PS_II_psbQ_bact"/>
    <property type="match status" value="1"/>
</dbReference>